<name>A0ABS4BJP4_9HYPH</name>
<evidence type="ECO:0000313" key="6">
    <source>
        <dbReference type="EMBL" id="MBP0616145.1"/>
    </source>
</evidence>
<keyword evidence="7" id="KW-1185">Reference proteome</keyword>
<evidence type="ECO:0000259" key="5">
    <source>
        <dbReference type="PROSITE" id="PS50931"/>
    </source>
</evidence>
<dbReference type="Gene3D" id="1.10.10.10">
    <property type="entry name" value="Winged helix-like DNA-binding domain superfamily/Winged helix DNA-binding domain"/>
    <property type="match status" value="1"/>
</dbReference>
<evidence type="ECO:0000256" key="2">
    <source>
        <dbReference type="ARBA" id="ARBA00023015"/>
    </source>
</evidence>
<sequence length="303" mass="33520">MVTIKQIEAVYWIAKLGSFDAAAARLCTTQSAVSKRIQELEARFGIEIFDRSRRSATLTAKGEEILRSARQLLDARNTLLTQMNTQEVMFHRLRLGVTELTALTWLPNLVAKLRSQFPQLEIEPVVGLSHALHQQLVDGAIDLIVVPAGLDNPRFEQVPVGKVENVWMFATGFMPAKRSFTLAEIAEQTLIAQGKDSGIGNAYSQWFRANGVEPPKVVVCSNLVAQIGLTVSGLGLSYLPGKCLSHLVRQKVLHVARTSPRLPTTNYIAMYQPAQPVDFHGEVARLCRECCDFSRLVLQTGLP</sequence>
<keyword evidence="3" id="KW-0238">DNA-binding</keyword>
<dbReference type="CDD" id="cd05466">
    <property type="entry name" value="PBP2_LTTR_substrate"/>
    <property type="match status" value="1"/>
</dbReference>
<reference evidence="6 7" key="1">
    <citation type="submission" date="2021-04" db="EMBL/GenBank/DDBJ databases">
        <title>Whole genome sequence of Jiella sp. KSK16Y-1.</title>
        <authorList>
            <person name="Tuo L."/>
        </authorList>
    </citation>
    <scope>NUCLEOTIDE SEQUENCE [LARGE SCALE GENOMIC DNA]</scope>
    <source>
        <strain evidence="6 7">KSK16Y-1</strain>
    </source>
</reference>
<feature type="domain" description="HTH lysR-type" evidence="5">
    <location>
        <begin position="2"/>
        <end position="59"/>
    </location>
</feature>
<keyword evidence="4" id="KW-0804">Transcription</keyword>
<evidence type="ECO:0000256" key="4">
    <source>
        <dbReference type="ARBA" id="ARBA00023163"/>
    </source>
</evidence>
<evidence type="ECO:0000256" key="3">
    <source>
        <dbReference type="ARBA" id="ARBA00023125"/>
    </source>
</evidence>
<dbReference type="Proteomes" id="UP000678276">
    <property type="component" value="Unassembled WGS sequence"/>
</dbReference>
<comment type="caution">
    <text evidence="6">The sequence shown here is derived from an EMBL/GenBank/DDBJ whole genome shotgun (WGS) entry which is preliminary data.</text>
</comment>
<comment type="similarity">
    <text evidence="1">Belongs to the LysR transcriptional regulatory family.</text>
</comment>
<dbReference type="SUPFAM" id="SSF53850">
    <property type="entry name" value="Periplasmic binding protein-like II"/>
    <property type="match status" value="1"/>
</dbReference>
<dbReference type="PRINTS" id="PR00039">
    <property type="entry name" value="HTHLYSR"/>
</dbReference>
<protein>
    <submittedName>
        <fullName evidence="6">LysR family transcriptional regulator</fullName>
    </submittedName>
</protein>
<dbReference type="SUPFAM" id="SSF46785">
    <property type="entry name" value="Winged helix' DNA-binding domain"/>
    <property type="match status" value="1"/>
</dbReference>
<dbReference type="PANTHER" id="PTHR30126:SF77">
    <property type="entry name" value="TRANSCRIPTIONAL REGULATORY PROTEIN"/>
    <property type="match status" value="1"/>
</dbReference>
<keyword evidence="2" id="KW-0805">Transcription regulation</keyword>
<organism evidence="6 7">
    <name type="scientific">Jiella mangrovi</name>
    <dbReference type="NCBI Taxonomy" id="2821407"/>
    <lineage>
        <taxon>Bacteria</taxon>
        <taxon>Pseudomonadati</taxon>
        <taxon>Pseudomonadota</taxon>
        <taxon>Alphaproteobacteria</taxon>
        <taxon>Hyphomicrobiales</taxon>
        <taxon>Aurantimonadaceae</taxon>
        <taxon>Jiella</taxon>
    </lineage>
</organism>
<dbReference type="PANTHER" id="PTHR30126">
    <property type="entry name" value="HTH-TYPE TRANSCRIPTIONAL REGULATOR"/>
    <property type="match status" value="1"/>
</dbReference>
<dbReference type="InterPro" id="IPR000847">
    <property type="entry name" value="LysR_HTH_N"/>
</dbReference>
<dbReference type="RefSeq" id="WP_209594634.1">
    <property type="nucleotide sequence ID" value="NZ_JAGJCF010000006.1"/>
</dbReference>
<evidence type="ECO:0000313" key="7">
    <source>
        <dbReference type="Proteomes" id="UP000678276"/>
    </source>
</evidence>
<dbReference type="Pfam" id="PF00126">
    <property type="entry name" value="HTH_1"/>
    <property type="match status" value="1"/>
</dbReference>
<dbReference type="Pfam" id="PF03466">
    <property type="entry name" value="LysR_substrate"/>
    <property type="match status" value="1"/>
</dbReference>
<evidence type="ECO:0000256" key="1">
    <source>
        <dbReference type="ARBA" id="ARBA00009437"/>
    </source>
</evidence>
<dbReference type="InterPro" id="IPR036390">
    <property type="entry name" value="WH_DNA-bd_sf"/>
</dbReference>
<proteinExistence type="inferred from homology"/>
<accession>A0ABS4BJP4</accession>
<dbReference type="InterPro" id="IPR005119">
    <property type="entry name" value="LysR_subst-bd"/>
</dbReference>
<dbReference type="InterPro" id="IPR036388">
    <property type="entry name" value="WH-like_DNA-bd_sf"/>
</dbReference>
<gene>
    <name evidence="6" type="ORF">J6595_11180</name>
</gene>
<dbReference type="EMBL" id="JAGJCF010000006">
    <property type="protein sequence ID" value="MBP0616145.1"/>
    <property type="molecule type" value="Genomic_DNA"/>
</dbReference>
<dbReference type="PROSITE" id="PS50931">
    <property type="entry name" value="HTH_LYSR"/>
    <property type="match status" value="1"/>
</dbReference>
<dbReference type="Gene3D" id="3.40.190.290">
    <property type="match status" value="1"/>
</dbReference>